<keyword evidence="3" id="KW-0407">Ion channel</keyword>
<keyword evidence="5" id="KW-0675">Receptor</keyword>
<dbReference type="EMBL" id="NCKV01010799">
    <property type="protein sequence ID" value="RWS21799.1"/>
    <property type="molecule type" value="Genomic_DNA"/>
</dbReference>
<evidence type="ECO:0000256" key="1">
    <source>
        <dbReference type="ARBA" id="ARBA00004141"/>
    </source>
</evidence>
<dbReference type="PRINTS" id="PR00252">
    <property type="entry name" value="NRIONCHANNEL"/>
</dbReference>
<dbReference type="InterPro" id="IPR006201">
    <property type="entry name" value="Neur_channel"/>
</dbReference>
<dbReference type="GO" id="GO:0005230">
    <property type="term" value="F:extracellular ligand-gated monoatomic ion channel activity"/>
    <property type="evidence" value="ECO:0007669"/>
    <property type="project" value="InterPro"/>
</dbReference>
<reference evidence="5 6" key="1">
    <citation type="journal article" date="2018" name="Gigascience">
        <title>Genomes of trombidid mites reveal novel predicted allergens and laterally-transferred genes associated with secondary metabolism.</title>
        <authorList>
            <person name="Dong X."/>
            <person name="Chaisiri K."/>
            <person name="Xia D."/>
            <person name="Armstrong S.D."/>
            <person name="Fang Y."/>
            <person name="Donnelly M.J."/>
            <person name="Kadowaki T."/>
            <person name="McGarry J.W."/>
            <person name="Darby A.C."/>
            <person name="Makepeace B.L."/>
        </authorList>
    </citation>
    <scope>NUCLEOTIDE SEQUENCE [LARGE SCALE GENOMIC DNA]</scope>
    <source>
        <strain evidence="5">UoL-UT</strain>
    </source>
</reference>
<keyword evidence="2" id="KW-0472">Membrane</keyword>
<dbReference type="InterPro" id="IPR036734">
    <property type="entry name" value="Neur_chan_lig-bd_sf"/>
</dbReference>
<protein>
    <submittedName>
        <fullName evidence="5">Gamma-aminobutyric acid receptor subunit beta-like protein</fullName>
    </submittedName>
</protein>
<dbReference type="PANTHER" id="PTHR18945">
    <property type="entry name" value="NEUROTRANSMITTER GATED ION CHANNEL"/>
    <property type="match status" value="1"/>
</dbReference>
<dbReference type="AlphaFoldDB" id="A0A443S2P4"/>
<evidence type="ECO:0000313" key="5">
    <source>
        <dbReference type="EMBL" id="RWS21799.1"/>
    </source>
</evidence>
<comment type="caution">
    <text evidence="5">The sequence shown here is derived from an EMBL/GenBank/DDBJ whole genome shotgun (WGS) entry which is preliminary data.</text>
</comment>
<feature type="domain" description="Neurotransmitter-gated ion-channel ligand-binding" evidence="4">
    <location>
        <begin position="2"/>
        <end position="134"/>
    </location>
</feature>
<dbReference type="GO" id="GO:0016020">
    <property type="term" value="C:membrane"/>
    <property type="evidence" value="ECO:0007669"/>
    <property type="project" value="UniProtKB-SubCell"/>
</dbReference>
<organism evidence="5 6">
    <name type="scientific">Leptotrombidium deliense</name>
    <dbReference type="NCBI Taxonomy" id="299467"/>
    <lineage>
        <taxon>Eukaryota</taxon>
        <taxon>Metazoa</taxon>
        <taxon>Ecdysozoa</taxon>
        <taxon>Arthropoda</taxon>
        <taxon>Chelicerata</taxon>
        <taxon>Arachnida</taxon>
        <taxon>Acari</taxon>
        <taxon>Acariformes</taxon>
        <taxon>Trombidiformes</taxon>
        <taxon>Prostigmata</taxon>
        <taxon>Anystina</taxon>
        <taxon>Parasitengona</taxon>
        <taxon>Trombiculoidea</taxon>
        <taxon>Trombiculidae</taxon>
        <taxon>Leptotrombidium</taxon>
    </lineage>
</organism>
<dbReference type="PROSITE" id="PS00236">
    <property type="entry name" value="NEUROTR_ION_CHANNEL"/>
    <property type="match status" value="1"/>
</dbReference>
<dbReference type="VEuPathDB" id="VectorBase:LDEU010241"/>
<evidence type="ECO:0000259" key="4">
    <source>
        <dbReference type="Pfam" id="PF02931"/>
    </source>
</evidence>
<accession>A0A443S2P4</accession>
<dbReference type="Pfam" id="PF02931">
    <property type="entry name" value="Neur_chan_LBD"/>
    <property type="match status" value="1"/>
</dbReference>
<keyword evidence="3" id="KW-0406">Ion transport</keyword>
<evidence type="ECO:0000256" key="2">
    <source>
        <dbReference type="ARBA" id="ARBA00023136"/>
    </source>
</evidence>
<comment type="subcellular location">
    <subcellularLocation>
        <location evidence="1">Membrane</location>
        <topology evidence="1">Multi-pass membrane protein</topology>
    </subcellularLocation>
</comment>
<comment type="similarity">
    <text evidence="3">Belongs to the ligand-gated ion channel (TC 1.A.9) family.</text>
</comment>
<dbReference type="InterPro" id="IPR006202">
    <property type="entry name" value="Neur_chan_lig-bd"/>
</dbReference>
<evidence type="ECO:0000313" key="6">
    <source>
        <dbReference type="Proteomes" id="UP000288716"/>
    </source>
</evidence>
<dbReference type="InterPro" id="IPR018000">
    <property type="entry name" value="Neurotransmitter_ion_chnl_CS"/>
</dbReference>
<gene>
    <name evidence="5" type="ORF">B4U80_14099</name>
</gene>
<dbReference type="Proteomes" id="UP000288716">
    <property type="component" value="Unassembled WGS sequence"/>
</dbReference>
<dbReference type="GO" id="GO:0004888">
    <property type="term" value="F:transmembrane signaling receptor activity"/>
    <property type="evidence" value="ECO:0007669"/>
    <property type="project" value="InterPro"/>
</dbReference>
<sequence>MLELYDKNIRPNEKKPIDVSVTIYILDNHIVEETENFIMFDTMMYFRRYWNDSRIAEKDRDTVMAAKDLKDKLWTPDLFFVKSFDVPTPNVFVKITSQGTITISEKLLVNWKCPQNLTNFPCDDVACELYIESCKIRD</sequence>
<keyword evidence="6" id="KW-1185">Reference proteome</keyword>
<dbReference type="OrthoDB" id="203862at2759"/>
<keyword evidence="3" id="KW-0813">Transport</keyword>
<name>A0A443S2P4_9ACAR</name>
<dbReference type="STRING" id="299467.A0A443S2P4"/>
<evidence type="ECO:0000256" key="3">
    <source>
        <dbReference type="RuleBase" id="RU000687"/>
    </source>
</evidence>
<dbReference type="SUPFAM" id="SSF63712">
    <property type="entry name" value="Nicotinic receptor ligand binding domain-like"/>
    <property type="match status" value="1"/>
</dbReference>
<proteinExistence type="inferred from homology"/>
<dbReference type="Gene3D" id="2.70.170.10">
    <property type="entry name" value="Neurotransmitter-gated ion-channel ligand-binding domain"/>
    <property type="match status" value="1"/>
</dbReference>